<feature type="region of interest" description="Disordered" evidence="1">
    <location>
        <begin position="1"/>
        <end position="33"/>
    </location>
</feature>
<proteinExistence type="predicted"/>
<comment type="caution">
    <text evidence="2">The sequence shown here is derived from an EMBL/GenBank/DDBJ whole genome shotgun (WGS) entry which is preliminary data.</text>
</comment>
<dbReference type="Proteomes" id="UP000606786">
    <property type="component" value="Unassembled WGS sequence"/>
</dbReference>
<evidence type="ECO:0000313" key="2">
    <source>
        <dbReference type="EMBL" id="CAD6992449.1"/>
    </source>
</evidence>
<protein>
    <submittedName>
        <fullName evidence="2">(Mediterranean fruit fly) hypothetical protein</fullName>
    </submittedName>
</protein>
<feature type="compositionally biased region" description="Polar residues" evidence="1">
    <location>
        <begin position="17"/>
        <end position="33"/>
    </location>
</feature>
<accession>A0A811U0G9</accession>
<sequence>MIFDYNNFHTKPKTKPEQLTTSSMTKTNYRKNNSQTLGKSVVIPKRQWMSWLKAMAGKKAKGRAIAAGDRPMRQEQWITSDCTAGKV</sequence>
<reference evidence="2" key="1">
    <citation type="submission" date="2020-11" db="EMBL/GenBank/DDBJ databases">
        <authorList>
            <person name="Whitehead M."/>
        </authorList>
    </citation>
    <scope>NUCLEOTIDE SEQUENCE</scope>
    <source>
        <strain evidence="2">EGII</strain>
    </source>
</reference>
<evidence type="ECO:0000256" key="1">
    <source>
        <dbReference type="SAM" id="MobiDB-lite"/>
    </source>
</evidence>
<organism evidence="2 3">
    <name type="scientific">Ceratitis capitata</name>
    <name type="common">Mediterranean fruit fly</name>
    <name type="synonym">Tephritis capitata</name>
    <dbReference type="NCBI Taxonomy" id="7213"/>
    <lineage>
        <taxon>Eukaryota</taxon>
        <taxon>Metazoa</taxon>
        <taxon>Ecdysozoa</taxon>
        <taxon>Arthropoda</taxon>
        <taxon>Hexapoda</taxon>
        <taxon>Insecta</taxon>
        <taxon>Pterygota</taxon>
        <taxon>Neoptera</taxon>
        <taxon>Endopterygota</taxon>
        <taxon>Diptera</taxon>
        <taxon>Brachycera</taxon>
        <taxon>Muscomorpha</taxon>
        <taxon>Tephritoidea</taxon>
        <taxon>Tephritidae</taxon>
        <taxon>Ceratitis</taxon>
        <taxon>Ceratitis</taxon>
    </lineage>
</organism>
<dbReference type="AlphaFoldDB" id="A0A811U0G9"/>
<dbReference type="EMBL" id="CAJHJT010000001">
    <property type="protein sequence ID" value="CAD6992449.1"/>
    <property type="molecule type" value="Genomic_DNA"/>
</dbReference>
<name>A0A811U0G9_CERCA</name>
<keyword evidence="3" id="KW-1185">Reference proteome</keyword>
<evidence type="ECO:0000313" key="3">
    <source>
        <dbReference type="Proteomes" id="UP000606786"/>
    </source>
</evidence>
<gene>
    <name evidence="2" type="ORF">CCAP1982_LOCUS1306</name>
</gene>